<accession>A0A9P8TDK0</accession>
<reference evidence="1" key="1">
    <citation type="journal article" date="2021" name="Open Biol.">
        <title>Shared evolutionary footprints suggest mitochondrial oxidative damage underlies multiple complex I losses in fungi.</title>
        <authorList>
            <person name="Schikora-Tamarit M.A."/>
            <person name="Marcet-Houben M."/>
            <person name="Nosek J."/>
            <person name="Gabaldon T."/>
        </authorList>
    </citation>
    <scope>NUCLEOTIDE SEQUENCE</scope>
    <source>
        <strain evidence="1">CBS2887</strain>
    </source>
</reference>
<proteinExistence type="predicted"/>
<organism evidence="1 2">
    <name type="scientific">Wickerhamomyces pijperi</name>
    <name type="common">Yeast</name>
    <name type="synonym">Pichia pijperi</name>
    <dbReference type="NCBI Taxonomy" id="599730"/>
    <lineage>
        <taxon>Eukaryota</taxon>
        <taxon>Fungi</taxon>
        <taxon>Dikarya</taxon>
        <taxon>Ascomycota</taxon>
        <taxon>Saccharomycotina</taxon>
        <taxon>Saccharomycetes</taxon>
        <taxon>Phaffomycetales</taxon>
        <taxon>Wickerhamomycetaceae</taxon>
        <taxon>Wickerhamomyces</taxon>
    </lineage>
</organism>
<evidence type="ECO:0000313" key="1">
    <source>
        <dbReference type="EMBL" id="KAH3674376.1"/>
    </source>
</evidence>
<feature type="non-terminal residue" evidence="1">
    <location>
        <position position="1"/>
    </location>
</feature>
<sequence>DLEPKETVHTSSTDKVAVFATKNPKAAAANRIIMSVALTSKAPSAFCAHAGSVTQTKTSETNAQAYATNNE</sequence>
<protein>
    <submittedName>
        <fullName evidence="1">Uncharacterized protein</fullName>
    </submittedName>
</protein>
<comment type="caution">
    <text evidence="1">The sequence shown here is derived from an EMBL/GenBank/DDBJ whole genome shotgun (WGS) entry which is preliminary data.</text>
</comment>
<gene>
    <name evidence="1" type="ORF">WICPIJ_009569</name>
</gene>
<dbReference type="EMBL" id="JAEUBG010005519">
    <property type="protein sequence ID" value="KAH3674376.1"/>
    <property type="molecule type" value="Genomic_DNA"/>
</dbReference>
<keyword evidence="2" id="KW-1185">Reference proteome</keyword>
<name>A0A9P8TDK0_WICPI</name>
<evidence type="ECO:0000313" key="2">
    <source>
        <dbReference type="Proteomes" id="UP000774326"/>
    </source>
</evidence>
<dbReference type="AlphaFoldDB" id="A0A9P8TDK0"/>
<reference evidence="1" key="2">
    <citation type="submission" date="2021-01" db="EMBL/GenBank/DDBJ databases">
        <authorList>
            <person name="Schikora-Tamarit M.A."/>
        </authorList>
    </citation>
    <scope>NUCLEOTIDE SEQUENCE</scope>
    <source>
        <strain evidence="1">CBS2887</strain>
    </source>
</reference>
<dbReference type="Proteomes" id="UP000774326">
    <property type="component" value="Unassembled WGS sequence"/>
</dbReference>